<dbReference type="Gene3D" id="2.40.30.170">
    <property type="match status" value="1"/>
</dbReference>
<proteinExistence type="predicted"/>
<sequence>MRAEPQHHPSGFFWLLWILLALASVAQADSEVLRVTPAKRLLTLEGYSRAWQQATLAAEVSGRITEVNYEVGQTLAAAPLVAIDPTFIDLDLAQLHSDQRALRLAHAKAERLSRFLEQEYQRHLALRDSGGVARARFDDISQQRDQARLELDALAEQQQRLQIEQQRLEQQRRRHQPQGPAGWQIVERLVSPGDWVTSGSPLLRVADYCRLLVPLQVTAEERSALLQQLQTGPLAAELAGQPVRCCLYSDNPAFDPTSRKRQLTLEILAPPWPRGGDLLQLALSLDDGGLQLPLAALERAFEQPRVRRADGQWVPVRLRELRDGEALIDASDQLPAGTPLARLRD</sequence>
<dbReference type="EMBL" id="FNAQ01000002">
    <property type="protein sequence ID" value="SDD97985.1"/>
    <property type="molecule type" value="Genomic_DNA"/>
</dbReference>
<dbReference type="PANTHER" id="PTHR30469">
    <property type="entry name" value="MULTIDRUG RESISTANCE PROTEIN MDTA"/>
    <property type="match status" value="1"/>
</dbReference>
<evidence type="ECO:0000313" key="2">
    <source>
        <dbReference type="EMBL" id="SDD97985.1"/>
    </source>
</evidence>
<dbReference type="PANTHER" id="PTHR30469:SF15">
    <property type="entry name" value="HLYD FAMILY OF SECRETION PROTEINS"/>
    <property type="match status" value="1"/>
</dbReference>
<dbReference type="GO" id="GO:0015562">
    <property type="term" value="F:efflux transmembrane transporter activity"/>
    <property type="evidence" value="ECO:0007669"/>
    <property type="project" value="TreeGrafter"/>
</dbReference>
<feature type="coiled-coil region" evidence="1">
    <location>
        <begin position="137"/>
        <end position="174"/>
    </location>
</feature>
<evidence type="ECO:0000256" key="1">
    <source>
        <dbReference type="SAM" id="Coils"/>
    </source>
</evidence>
<dbReference type="Gene3D" id="1.10.287.470">
    <property type="entry name" value="Helix hairpin bin"/>
    <property type="match status" value="1"/>
</dbReference>
<reference evidence="3" key="1">
    <citation type="submission" date="2016-10" db="EMBL/GenBank/DDBJ databases">
        <authorList>
            <person name="Varghese N."/>
            <person name="Submissions S."/>
        </authorList>
    </citation>
    <scope>NUCLEOTIDE SEQUENCE [LARGE SCALE GENOMIC DNA]</scope>
    <source>
        <strain evidence="3">DSM 8987</strain>
    </source>
</reference>
<dbReference type="Proteomes" id="UP000243205">
    <property type="component" value="Unassembled WGS sequence"/>
</dbReference>
<accession>A0A1G6Z7Y4</accession>
<protein>
    <submittedName>
        <fullName evidence="2">HlyD family secretion protein</fullName>
    </submittedName>
</protein>
<keyword evidence="1" id="KW-0175">Coiled coil</keyword>
<keyword evidence="3" id="KW-1185">Reference proteome</keyword>
<dbReference type="AlphaFoldDB" id="A0A1G6Z7Y4"/>
<organism evidence="2 3">
    <name type="scientific">Desulfuromonas thiophila</name>
    <dbReference type="NCBI Taxonomy" id="57664"/>
    <lineage>
        <taxon>Bacteria</taxon>
        <taxon>Pseudomonadati</taxon>
        <taxon>Thermodesulfobacteriota</taxon>
        <taxon>Desulfuromonadia</taxon>
        <taxon>Desulfuromonadales</taxon>
        <taxon>Desulfuromonadaceae</taxon>
        <taxon>Desulfuromonas</taxon>
    </lineage>
</organism>
<evidence type="ECO:0000313" key="3">
    <source>
        <dbReference type="Proteomes" id="UP000243205"/>
    </source>
</evidence>
<dbReference type="Gene3D" id="2.40.50.100">
    <property type="match status" value="1"/>
</dbReference>
<name>A0A1G6Z7Y4_9BACT</name>
<dbReference type="RefSeq" id="WP_092076407.1">
    <property type="nucleotide sequence ID" value="NZ_FNAQ01000002.1"/>
</dbReference>
<dbReference type="GO" id="GO:1990281">
    <property type="term" value="C:efflux pump complex"/>
    <property type="evidence" value="ECO:0007669"/>
    <property type="project" value="TreeGrafter"/>
</dbReference>
<gene>
    <name evidence="2" type="ORF">SAMN05661003_102308</name>
</gene>
<dbReference type="STRING" id="57664.SAMN05661003_102308"/>
<dbReference type="SUPFAM" id="SSF111369">
    <property type="entry name" value="HlyD-like secretion proteins"/>
    <property type="match status" value="1"/>
</dbReference>